<evidence type="ECO:0000313" key="4">
    <source>
        <dbReference type="Proteomes" id="UP000474957"/>
    </source>
</evidence>
<evidence type="ECO:0000259" key="2">
    <source>
        <dbReference type="Pfam" id="PF00850"/>
    </source>
</evidence>
<dbReference type="PRINTS" id="PR01270">
    <property type="entry name" value="HDASUPER"/>
</dbReference>
<dbReference type="PANTHER" id="PTHR10625:SF10">
    <property type="entry name" value="HISTONE DEACETYLASE HDAC1"/>
    <property type="match status" value="1"/>
</dbReference>
<organism evidence="3 4">
    <name type="scientific">Halovulum marinum</name>
    <dbReference type="NCBI Taxonomy" id="2662447"/>
    <lineage>
        <taxon>Bacteria</taxon>
        <taxon>Pseudomonadati</taxon>
        <taxon>Pseudomonadota</taxon>
        <taxon>Alphaproteobacteria</taxon>
        <taxon>Rhodobacterales</taxon>
        <taxon>Paracoccaceae</taxon>
        <taxon>Halovulum</taxon>
    </lineage>
</organism>
<keyword evidence="4" id="KW-1185">Reference proteome</keyword>
<dbReference type="CDD" id="cd09996">
    <property type="entry name" value="HDAC_classII_1"/>
    <property type="match status" value="1"/>
</dbReference>
<dbReference type="PANTHER" id="PTHR10625">
    <property type="entry name" value="HISTONE DEACETYLASE HDAC1-RELATED"/>
    <property type="match status" value="1"/>
</dbReference>
<dbReference type="GO" id="GO:0040029">
    <property type="term" value="P:epigenetic regulation of gene expression"/>
    <property type="evidence" value="ECO:0007669"/>
    <property type="project" value="TreeGrafter"/>
</dbReference>
<evidence type="ECO:0000313" key="3">
    <source>
        <dbReference type="EMBL" id="MSU88374.1"/>
    </source>
</evidence>
<dbReference type="Pfam" id="PF00850">
    <property type="entry name" value="Hist_deacetyl"/>
    <property type="match status" value="1"/>
</dbReference>
<dbReference type="Proteomes" id="UP000474957">
    <property type="component" value="Unassembled WGS sequence"/>
</dbReference>
<sequence>MRRTGFFWDERCLWHGGGTYALTVPAGGLVQPFAAGGHPEGPETKRRLVNLLRATGLERDLLMRGAEPASRAQLLRVHPAAYLDAFKARSDAGGGEIGLRTPFGPGGYELAALSAGLAVAALTAVLRGEADNAYALSRPPGHHCLPDWSNGFCLLANIAIAIRAVQAQGLARRIAVVDWDVHHGNGTEAIFLDDPDVLTISLHQERNYPLDTGDSADRGRGAGLGANLNLPLPPGAGHASYLATMERAVVPALDAFGPELIVVACGFDASGVDPLARMLCSAETFRHMTATVMDAADRLCDGRLAMVHEGGYSELHVPFCGHAVLQQLSGSAIAAPDPLQARIAAHQPAADVQAAFDARLDGMIAALDPPL</sequence>
<dbReference type="RefSeq" id="WP_154444376.1">
    <property type="nucleotide sequence ID" value="NZ_WIND01000001.1"/>
</dbReference>
<feature type="domain" description="Histone deacetylase" evidence="2">
    <location>
        <begin position="38"/>
        <end position="326"/>
    </location>
</feature>
<gene>
    <name evidence="3" type="ORF">GE300_01930</name>
</gene>
<comment type="similarity">
    <text evidence="1">Belongs to the histone deacetylase family.</text>
</comment>
<dbReference type="GO" id="GO:0004407">
    <property type="term" value="F:histone deacetylase activity"/>
    <property type="evidence" value="ECO:0007669"/>
    <property type="project" value="TreeGrafter"/>
</dbReference>
<dbReference type="EMBL" id="WIND01000001">
    <property type="protein sequence ID" value="MSU88374.1"/>
    <property type="molecule type" value="Genomic_DNA"/>
</dbReference>
<evidence type="ECO:0000256" key="1">
    <source>
        <dbReference type="ARBA" id="ARBA00005947"/>
    </source>
</evidence>
<dbReference type="InterPro" id="IPR023801">
    <property type="entry name" value="His_deacetylse_dom"/>
</dbReference>
<comment type="caution">
    <text evidence="3">The sequence shown here is derived from an EMBL/GenBank/DDBJ whole genome shotgun (WGS) entry which is preliminary data.</text>
</comment>
<dbReference type="AlphaFoldDB" id="A0A6L5YXH5"/>
<dbReference type="InterPro" id="IPR000286">
    <property type="entry name" value="HDACs"/>
</dbReference>
<dbReference type="InterPro" id="IPR037138">
    <property type="entry name" value="His_deacetylse_dom_sf"/>
</dbReference>
<dbReference type="SUPFAM" id="SSF52768">
    <property type="entry name" value="Arginase/deacetylase"/>
    <property type="match status" value="1"/>
</dbReference>
<accession>A0A6L5YXH5</accession>
<protein>
    <submittedName>
        <fullName evidence="3">Class II histone deacetylase</fullName>
    </submittedName>
</protein>
<dbReference type="InterPro" id="IPR023696">
    <property type="entry name" value="Ureohydrolase_dom_sf"/>
</dbReference>
<name>A0A6L5YXH5_9RHOB</name>
<proteinExistence type="inferred from homology"/>
<reference evidence="3 4" key="1">
    <citation type="submission" date="2019-10" db="EMBL/GenBank/DDBJ databases">
        <title>Cognatihalovulum marinum gen. nov. sp. nov., a new member of the family Rhodobacteraceae isolated from deep seawater of the Northwest Indian Ocean.</title>
        <authorList>
            <person name="Ruan C."/>
            <person name="Wang J."/>
            <person name="Zheng X."/>
            <person name="Song L."/>
            <person name="Zhu Y."/>
            <person name="Huang Y."/>
            <person name="Lu Z."/>
            <person name="Du W."/>
            <person name="Huang L."/>
            <person name="Dai X."/>
        </authorList>
    </citation>
    <scope>NUCLEOTIDE SEQUENCE [LARGE SCALE GENOMIC DNA]</scope>
    <source>
        <strain evidence="3 4">2CG4</strain>
    </source>
</reference>
<dbReference type="Gene3D" id="3.40.800.20">
    <property type="entry name" value="Histone deacetylase domain"/>
    <property type="match status" value="1"/>
</dbReference>